<protein>
    <submittedName>
        <fullName evidence="1">Uncharacterized protein</fullName>
    </submittedName>
</protein>
<dbReference type="AlphaFoldDB" id="A0AAV9FH06"/>
<dbReference type="Proteomes" id="UP001180020">
    <property type="component" value="Unassembled WGS sequence"/>
</dbReference>
<proteinExistence type="predicted"/>
<keyword evidence="2" id="KW-1185">Reference proteome</keyword>
<evidence type="ECO:0000313" key="1">
    <source>
        <dbReference type="EMBL" id="KAK1325210.1"/>
    </source>
</evidence>
<comment type="caution">
    <text evidence="1">The sequence shown here is derived from an EMBL/GenBank/DDBJ whole genome shotgun (WGS) entry which is preliminary data.</text>
</comment>
<organism evidence="1 2">
    <name type="scientific">Acorus calamus</name>
    <name type="common">Sweet flag</name>
    <dbReference type="NCBI Taxonomy" id="4465"/>
    <lineage>
        <taxon>Eukaryota</taxon>
        <taxon>Viridiplantae</taxon>
        <taxon>Streptophyta</taxon>
        <taxon>Embryophyta</taxon>
        <taxon>Tracheophyta</taxon>
        <taxon>Spermatophyta</taxon>
        <taxon>Magnoliopsida</taxon>
        <taxon>Liliopsida</taxon>
        <taxon>Acoraceae</taxon>
        <taxon>Acorus</taxon>
    </lineage>
</organism>
<dbReference type="EMBL" id="JAUJYO010000001">
    <property type="protein sequence ID" value="KAK1325210.1"/>
    <property type="molecule type" value="Genomic_DNA"/>
</dbReference>
<evidence type="ECO:0000313" key="2">
    <source>
        <dbReference type="Proteomes" id="UP001180020"/>
    </source>
</evidence>
<reference evidence="1" key="1">
    <citation type="journal article" date="2023" name="Nat. Commun.">
        <title>Diploid and tetraploid genomes of Acorus and the evolution of monocots.</title>
        <authorList>
            <person name="Ma L."/>
            <person name="Liu K.W."/>
            <person name="Li Z."/>
            <person name="Hsiao Y.Y."/>
            <person name="Qi Y."/>
            <person name="Fu T."/>
            <person name="Tang G.D."/>
            <person name="Zhang D."/>
            <person name="Sun W.H."/>
            <person name="Liu D.K."/>
            <person name="Li Y."/>
            <person name="Chen G.Z."/>
            <person name="Liu X.D."/>
            <person name="Liao X.Y."/>
            <person name="Jiang Y.T."/>
            <person name="Yu X."/>
            <person name="Hao Y."/>
            <person name="Huang J."/>
            <person name="Zhao X.W."/>
            <person name="Ke S."/>
            <person name="Chen Y.Y."/>
            <person name="Wu W.L."/>
            <person name="Hsu J.L."/>
            <person name="Lin Y.F."/>
            <person name="Huang M.D."/>
            <person name="Li C.Y."/>
            <person name="Huang L."/>
            <person name="Wang Z.W."/>
            <person name="Zhao X."/>
            <person name="Zhong W.Y."/>
            <person name="Peng D.H."/>
            <person name="Ahmad S."/>
            <person name="Lan S."/>
            <person name="Zhang J.S."/>
            <person name="Tsai W.C."/>
            <person name="Van de Peer Y."/>
            <person name="Liu Z.J."/>
        </authorList>
    </citation>
    <scope>NUCLEOTIDE SEQUENCE</scope>
    <source>
        <strain evidence="1">CP</strain>
    </source>
</reference>
<accession>A0AAV9FH06</accession>
<sequence>MAPEKRSQGSEACSSDHKMQELWSIEAATLLLLSCWSGARGSSSSGKNDSTS</sequence>
<gene>
    <name evidence="1" type="ORF">QJS10_CPA01g02685</name>
</gene>
<name>A0AAV9FH06_ACOCL</name>
<reference evidence="1" key="2">
    <citation type="submission" date="2023-06" db="EMBL/GenBank/DDBJ databases">
        <authorList>
            <person name="Ma L."/>
            <person name="Liu K.-W."/>
            <person name="Li Z."/>
            <person name="Hsiao Y.-Y."/>
            <person name="Qi Y."/>
            <person name="Fu T."/>
            <person name="Tang G."/>
            <person name="Zhang D."/>
            <person name="Sun W.-H."/>
            <person name="Liu D.-K."/>
            <person name="Li Y."/>
            <person name="Chen G.-Z."/>
            <person name="Liu X.-D."/>
            <person name="Liao X.-Y."/>
            <person name="Jiang Y.-T."/>
            <person name="Yu X."/>
            <person name="Hao Y."/>
            <person name="Huang J."/>
            <person name="Zhao X.-W."/>
            <person name="Ke S."/>
            <person name="Chen Y.-Y."/>
            <person name="Wu W.-L."/>
            <person name="Hsu J.-L."/>
            <person name="Lin Y.-F."/>
            <person name="Huang M.-D."/>
            <person name="Li C.-Y."/>
            <person name="Huang L."/>
            <person name="Wang Z.-W."/>
            <person name="Zhao X."/>
            <person name="Zhong W.-Y."/>
            <person name="Peng D.-H."/>
            <person name="Ahmad S."/>
            <person name="Lan S."/>
            <person name="Zhang J.-S."/>
            <person name="Tsai W.-C."/>
            <person name="Van De Peer Y."/>
            <person name="Liu Z.-J."/>
        </authorList>
    </citation>
    <scope>NUCLEOTIDE SEQUENCE</scope>
    <source>
        <strain evidence="1">CP</strain>
        <tissue evidence="1">Leaves</tissue>
    </source>
</reference>